<dbReference type="PANTHER" id="PTHR43228:SF6">
    <property type="entry name" value="RESPONSE REGULATOR RECEIVER"/>
    <property type="match status" value="1"/>
</dbReference>
<dbReference type="STRING" id="908809.ABG79_01689"/>
<dbReference type="PATRIC" id="fig|908809.3.peg.1690"/>
<reference evidence="6 7" key="1">
    <citation type="submission" date="2015-09" db="EMBL/GenBank/DDBJ databases">
        <title>Draft genome sequence of a Caloramator mitchellensis, a moderate thermophile from the Great Artesian Basin of Australia.</title>
        <authorList>
            <person name="Patel B.K."/>
        </authorList>
    </citation>
    <scope>NUCLEOTIDE SEQUENCE [LARGE SCALE GENOMIC DNA]</scope>
    <source>
        <strain evidence="6 7">VF08</strain>
    </source>
</reference>
<proteinExistence type="predicted"/>
<comment type="function">
    <text evidence="2">May play the central regulatory role in sporulation. It may be an element of the effector pathway responsible for the activation of sporulation genes in response to nutritional stress. Spo0A may act in concert with spo0H (a sigma factor) to control the expression of some genes that are critical to the sporulation process.</text>
</comment>
<evidence type="ECO:0000256" key="2">
    <source>
        <dbReference type="ARBA" id="ARBA00024867"/>
    </source>
</evidence>
<dbReference type="Pfam" id="PF03861">
    <property type="entry name" value="ANTAR"/>
    <property type="match status" value="1"/>
</dbReference>
<dbReference type="InterPro" id="IPR005561">
    <property type="entry name" value="ANTAR"/>
</dbReference>
<dbReference type="GO" id="GO:0003723">
    <property type="term" value="F:RNA binding"/>
    <property type="evidence" value="ECO:0007669"/>
    <property type="project" value="InterPro"/>
</dbReference>
<name>A0A0R3JSK8_CALMK</name>
<dbReference type="PROSITE" id="PS50110">
    <property type="entry name" value="RESPONSE_REGULATORY"/>
    <property type="match status" value="1"/>
</dbReference>
<dbReference type="PIRSF" id="PIRSF036382">
    <property type="entry name" value="RR_antiterm"/>
    <property type="match status" value="1"/>
</dbReference>
<gene>
    <name evidence="6" type="primary">pdtaR</name>
    <name evidence="6" type="ORF">ABG79_01689</name>
</gene>
<dbReference type="RefSeq" id="WP_057979021.1">
    <property type="nucleotide sequence ID" value="NZ_LKHP01000009.1"/>
</dbReference>
<dbReference type="InterPro" id="IPR001789">
    <property type="entry name" value="Sig_transdc_resp-reg_receiver"/>
</dbReference>
<dbReference type="Gene3D" id="1.10.10.10">
    <property type="entry name" value="Winged helix-like DNA-binding domain superfamily/Winged helix DNA-binding domain"/>
    <property type="match status" value="1"/>
</dbReference>
<dbReference type="GO" id="GO:0000160">
    <property type="term" value="P:phosphorelay signal transduction system"/>
    <property type="evidence" value="ECO:0007669"/>
    <property type="project" value="InterPro"/>
</dbReference>
<dbReference type="PANTHER" id="PTHR43228">
    <property type="entry name" value="TWO-COMPONENT RESPONSE REGULATOR"/>
    <property type="match status" value="1"/>
</dbReference>
<accession>A0A0R3JSK8</accession>
<dbReference type="InterPro" id="IPR008327">
    <property type="entry name" value="Sig_transdc_resp-reg_antiterm"/>
</dbReference>
<feature type="domain" description="ANTAR" evidence="5">
    <location>
        <begin position="125"/>
        <end position="186"/>
    </location>
</feature>
<feature type="modified residue" description="4-aspartylphosphate" evidence="3">
    <location>
        <position position="54"/>
    </location>
</feature>
<sequence>MRKNIVIVDDEPITRMDLHELLNESGFNVIGEASDGLDAVELCRRLKPDLVLMDVKMPLLDGIKASKLIMTEELTKAVVLLTAYSSSEFVERAKESGVMAYLVKPVEEKTLINTIEIALHKGYEIQNMKNEIKIARENLEARKIIEKAKGILMTKENISEKEAYNLMRKVSMDKRCSMRKIAETILLNER</sequence>
<keyword evidence="7" id="KW-1185">Reference proteome</keyword>
<evidence type="ECO:0000259" key="4">
    <source>
        <dbReference type="PROSITE" id="PS50110"/>
    </source>
</evidence>
<dbReference type="SMART" id="SM00448">
    <property type="entry name" value="REC"/>
    <property type="match status" value="1"/>
</dbReference>
<dbReference type="InterPro" id="IPR052048">
    <property type="entry name" value="ST_Response_Regulator"/>
</dbReference>
<feature type="domain" description="Response regulatory" evidence="4">
    <location>
        <begin position="4"/>
        <end position="119"/>
    </location>
</feature>
<dbReference type="SUPFAM" id="SSF52172">
    <property type="entry name" value="CheY-like"/>
    <property type="match status" value="1"/>
</dbReference>
<dbReference type="EMBL" id="LKHP01000009">
    <property type="protein sequence ID" value="KRQ86483.1"/>
    <property type="molecule type" value="Genomic_DNA"/>
</dbReference>
<evidence type="ECO:0000313" key="7">
    <source>
        <dbReference type="Proteomes" id="UP000052015"/>
    </source>
</evidence>
<dbReference type="InterPro" id="IPR036388">
    <property type="entry name" value="WH-like_DNA-bd_sf"/>
</dbReference>
<comment type="caution">
    <text evidence="6">The sequence shown here is derived from an EMBL/GenBank/DDBJ whole genome shotgun (WGS) entry which is preliminary data.</text>
</comment>
<dbReference type="PROSITE" id="PS50921">
    <property type="entry name" value="ANTAR"/>
    <property type="match status" value="1"/>
</dbReference>
<dbReference type="InterPro" id="IPR011006">
    <property type="entry name" value="CheY-like_superfamily"/>
</dbReference>
<dbReference type="AlphaFoldDB" id="A0A0R3JSK8"/>
<evidence type="ECO:0000256" key="1">
    <source>
        <dbReference type="ARBA" id="ARBA00018672"/>
    </source>
</evidence>
<dbReference type="Proteomes" id="UP000052015">
    <property type="component" value="Unassembled WGS sequence"/>
</dbReference>
<dbReference type="SMART" id="SM01012">
    <property type="entry name" value="ANTAR"/>
    <property type="match status" value="1"/>
</dbReference>
<dbReference type="OrthoDB" id="9779069at2"/>
<keyword evidence="3" id="KW-0597">Phosphoprotein</keyword>
<protein>
    <recommendedName>
        <fullName evidence="1">Stage 0 sporulation protein A homolog</fullName>
    </recommendedName>
</protein>
<dbReference type="Pfam" id="PF00072">
    <property type="entry name" value="Response_reg"/>
    <property type="match status" value="1"/>
</dbReference>
<evidence type="ECO:0000313" key="6">
    <source>
        <dbReference type="EMBL" id="KRQ86483.1"/>
    </source>
</evidence>
<organism evidence="6 7">
    <name type="scientific">Caloramator mitchellensis</name>
    <dbReference type="NCBI Taxonomy" id="908809"/>
    <lineage>
        <taxon>Bacteria</taxon>
        <taxon>Bacillati</taxon>
        <taxon>Bacillota</taxon>
        <taxon>Clostridia</taxon>
        <taxon>Eubacteriales</taxon>
        <taxon>Clostridiaceae</taxon>
        <taxon>Caloramator</taxon>
    </lineage>
</organism>
<evidence type="ECO:0000256" key="3">
    <source>
        <dbReference type="PROSITE-ProRule" id="PRU00169"/>
    </source>
</evidence>
<evidence type="ECO:0000259" key="5">
    <source>
        <dbReference type="PROSITE" id="PS50921"/>
    </source>
</evidence>
<dbReference type="Gene3D" id="3.40.50.2300">
    <property type="match status" value="1"/>
</dbReference>